<dbReference type="SMART" id="SM00460">
    <property type="entry name" value="TGc"/>
    <property type="match status" value="1"/>
</dbReference>
<sequence length="665" mass="73589">MADAGSPLMLDAPTRRGVLAAAATGLLPLLLQLPPTIGMTIAAAAVVVTALSWRKPLPAPLRLLLTLALLAIVLNLTGFSVGRDSGCALLAAMLAAKPSETFNLRDARSLLGFALFAPFATFLLDQGPVALALGLLAAIAVLLALLRLADLESGDIAYRPRIRDRLVAIGRLMAIGLPLALAAFWLFPRLGTPLWGVPERALSRPGLSDTMRPGEWVDLMSDDSPALRVQFFGDTPPTQQMYWRGPVLWNFDGREWTQPGWFRALPAAPMEPGDVRWDYRIELEATDQRQLVALDLPLAAPEGARLSLDHGLHVRRPLTSLSRWRIQSAPPRRYEPELRRTLRSAALALPDGFNPRTVALARQWRREAGNDDVAIVTRAMDWIRSDFAYTLGTPLLGRHSVDEFLFDEQAGFCEHFSSSFVVLMRAAGIPARVVTGYTGGYYNRFGDYWIVRRLDAHAWAEVWLEGRGWVRADPTAAVAPERIYDTIEDRAGVGGGLFGDAGGLSPMLDMTDWLRRGWNDFVLGFDASRQRQLFRPLGLGDMDGARLAALFSLVAALALLWMAWLSRKGEREPDPVLRAWRALGQRYVRLGLEPMPHETARDWAARVGRAQPHLAAELNALSEDFSDWRYAAPTPGHDAVRDLVRRLRAHRPTGPRPARNPGERR</sequence>
<dbReference type="Gene3D" id="3.10.620.30">
    <property type="match status" value="1"/>
</dbReference>
<name>A0ABS7T4A5_9GAMM</name>
<dbReference type="RefSeq" id="WP_223674912.1">
    <property type="nucleotide sequence ID" value="NZ_JAINZW010000002.1"/>
</dbReference>
<evidence type="ECO:0000313" key="3">
    <source>
        <dbReference type="EMBL" id="MBZ4038698.1"/>
    </source>
</evidence>
<dbReference type="Pfam" id="PF13559">
    <property type="entry name" value="DUF4129"/>
    <property type="match status" value="1"/>
</dbReference>
<dbReference type="EMBL" id="JAINZW010000002">
    <property type="protein sequence ID" value="MBZ4038698.1"/>
    <property type="molecule type" value="Genomic_DNA"/>
</dbReference>
<dbReference type="PANTHER" id="PTHR42736:SF1">
    <property type="entry name" value="PROTEIN-GLUTAMINE GAMMA-GLUTAMYLTRANSFERASE"/>
    <property type="match status" value="1"/>
</dbReference>
<dbReference type="InterPro" id="IPR021878">
    <property type="entry name" value="TgpA_N"/>
</dbReference>
<feature type="domain" description="Transglutaminase-like" evidence="2">
    <location>
        <begin position="405"/>
        <end position="476"/>
    </location>
</feature>
<dbReference type="InterPro" id="IPR025403">
    <property type="entry name" value="TgpA-like_C"/>
</dbReference>
<keyword evidence="1" id="KW-0472">Membrane</keyword>
<evidence type="ECO:0000256" key="1">
    <source>
        <dbReference type="SAM" id="Phobius"/>
    </source>
</evidence>
<evidence type="ECO:0000259" key="2">
    <source>
        <dbReference type="SMART" id="SM00460"/>
    </source>
</evidence>
<feature type="transmembrane region" description="Helical" evidence="1">
    <location>
        <begin position="130"/>
        <end position="149"/>
    </location>
</feature>
<dbReference type="InterPro" id="IPR002931">
    <property type="entry name" value="Transglutaminase-like"/>
</dbReference>
<feature type="transmembrane region" description="Helical" evidence="1">
    <location>
        <begin position="169"/>
        <end position="187"/>
    </location>
</feature>
<keyword evidence="1" id="KW-0812">Transmembrane</keyword>
<dbReference type="Proteomes" id="UP001430954">
    <property type="component" value="Unassembled WGS sequence"/>
</dbReference>
<protein>
    <submittedName>
        <fullName evidence="3">DUF3488 and transglutaminase-like domain-containing protein</fullName>
    </submittedName>
</protein>
<dbReference type="Pfam" id="PF11992">
    <property type="entry name" value="TgpA_N"/>
    <property type="match status" value="1"/>
</dbReference>
<comment type="caution">
    <text evidence="3">The sequence shown here is derived from an EMBL/GenBank/DDBJ whole genome shotgun (WGS) entry which is preliminary data.</text>
</comment>
<gene>
    <name evidence="3" type="ORF">K6753_04055</name>
</gene>
<evidence type="ECO:0000313" key="4">
    <source>
        <dbReference type="Proteomes" id="UP001430954"/>
    </source>
</evidence>
<feature type="transmembrane region" description="Helical" evidence="1">
    <location>
        <begin position="68"/>
        <end position="95"/>
    </location>
</feature>
<keyword evidence="1" id="KW-1133">Transmembrane helix</keyword>
<dbReference type="SUPFAM" id="SSF54001">
    <property type="entry name" value="Cysteine proteinases"/>
    <property type="match status" value="1"/>
</dbReference>
<reference evidence="3 4" key="1">
    <citation type="submission" date="2021-09" db="EMBL/GenBank/DDBJ databases">
        <title>Lysobacter sp. 13A isolated from the river sediment.</title>
        <authorList>
            <person name="Liu H."/>
            <person name="Li S."/>
            <person name="Mao S."/>
        </authorList>
    </citation>
    <scope>NUCLEOTIDE SEQUENCE [LARGE SCALE GENOMIC DNA]</scope>
    <source>
        <strain evidence="3 4">13A</strain>
    </source>
</reference>
<accession>A0ABS7T4A5</accession>
<dbReference type="Pfam" id="PF01841">
    <property type="entry name" value="Transglut_core"/>
    <property type="match status" value="1"/>
</dbReference>
<feature type="transmembrane region" description="Helical" evidence="1">
    <location>
        <begin position="547"/>
        <end position="565"/>
    </location>
</feature>
<dbReference type="InterPro" id="IPR052901">
    <property type="entry name" value="Bact_TGase-like"/>
</dbReference>
<organism evidence="3 4">
    <name type="scientific">Novilysobacter selenitireducens</name>
    <dbReference type="NCBI Taxonomy" id="2872639"/>
    <lineage>
        <taxon>Bacteria</taxon>
        <taxon>Pseudomonadati</taxon>
        <taxon>Pseudomonadota</taxon>
        <taxon>Gammaproteobacteria</taxon>
        <taxon>Lysobacterales</taxon>
        <taxon>Lysobacteraceae</taxon>
        <taxon>Novilysobacter</taxon>
    </lineage>
</organism>
<dbReference type="InterPro" id="IPR038765">
    <property type="entry name" value="Papain-like_cys_pep_sf"/>
</dbReference>
<proteinExistence type="predicted"/>
<keyword evidence="4" id="KW-1185">Reference proteome</keyword>
<dbReference type="PANTHER" id="PTHR42736">
    <property type="entry name" value="PROTEIN-GLUTAMINE GAMMA-GLUTAMYLTRANSFERASE"/>
    <property type="match status" value="1"/>
</dbReference>